<dbReference type="GO" id="GO:0000323">
    <property type="term" value="C:lytic vacuole"/>
    <property type="evidence" value="ECO:0007669"/>
    <property type="project" value="TreeGrafter"/>
</dbReference>
<evidence type="ECO:0000256" key="4">
    <source>
        <dbReference type="SAM" id="Coils"/>
    </source>
</evidence>
<evidence type="ECO:0000256" key="3">
    <source>
        <dbReference type="ARBA" id="ARBA00023054"/>
    </source>
</evidence>
<dbReference type="PROSITE" id="PS51257">
    <property type="entry name" value="PROKAR_LIPOPROTEIN"/>
    <property type="match status" value="1"/>
</dbReference>
<dbReference type="Pfam" id="PF10186">
    <property type="entry name" value="ATG14"/>
    <property type="match status" value="2"/>
</dbReference>
<dbReference type="STRING" id="101127.A0A1X2GJF1"/>
<evidence type="ECO:0000313" key="8">
    <source>
        <dbReference type="Proteomes" id="UP000242146"/>
    </source>
</evidence>
<dbReference type="AlphaFoldDB" id="A0A1X2GJF1"/>
<sequence>MMWSRDSGIEKKKGAQGNPHFFFSPTLFSCSIVYHLGLTQLQRMQCHYCRCYNRKFYCKSCLTEKLLDHSKEVARTRKERDHAIHQAQIHLEATEASHRLLVEKTKRTMHLDQLANAQHQTTKDTAQLRMDIDQLKQNLAERRQRLHQSKQVQAQACSELEDVDDIRLKAWQRTHKLTTRTRQILVREVASLFNVKAGVVEENTDDDLHSCSPPPLSSHPPLQPAPSDSTTLATSDTIDPVENMPFSRSTTLTQQVRRPVVEDLYICGVSLPTRLIDISIYPKEELNSTIGYICQMMELIIQYLGIKLPFTLFRKDTHQYIRSPPHSKFYPNQSKMPLFMDDDHNFRRFLTAIAMLNYDVAYLCHTQGIDIPLSQVANTLQNLMTCCQAPNLGIRSHATIYQGLMEMQYSVDFQQVLRQTGLRQAHEIETLICCTHFL</sequence>
<accession>A0A1X2GJF1</accession>
<proteinExistence type="inferred from homology"/>
<name>A0A1X2GJF1_9FUNG</name>
<dbReference type="GO" id="GO:0000149">
    <property type="term" value="F:SNARE binding"/>
    <property type="evidence" value="ECO:0007669"/>
    <property type="project" value="TreeGrafter"/>
</dbReference>
<feature type="coiled-coil region" evidence="4">
    <location>
        <begin position="125"/>
        <end position="152"/>
    </location>
</feature>
<keyword evidence="6" id="KW-1133">Transmembrane helix</keyword>
<keyword evidence="6" id="KW-0812">Transmembrane</keyword>
<keyword evidence="3 4" id="KW-0175">Coiled coil</keyword>
<dbReference type="EMBL" id="MCGT01000012">
    <property type="protein sequence ID" value="ORX55124.1"/>
    <property type="molecule type" value="Genomic_DNA"/>
</dbReference>
<protein>
    <recommendedName>
        <fullName evidence="2">Autophagy-related protein 14</fullName>
    </recommendedName>
</protein>
<feature type="compositionally biased region" description="Pro residues" evidence="5">
    <location>
        <begin position="212"/>
        <end position="224"/>
    </location>
</feature>
<feature type="compositionally biased region" description="Polar residues" evidence="5">
    <location>
        <begin position="228"/>
        <end position="237"/>
    </location>
</feature>
<evidence type="ECO:0000256" key="2">
    <source>
        <dbReference type="ARBA" id="ARBA00013807"/>
    </source>
</evidence>
<dbReference type="PANTHER" id="PTHR15157">
    <property type="entry name" value="UV RADIATION RESISTANCE-ASSOCIATED GENE PROTEIN"/>
    <property type="match status" value="1"/>
</dbReference>
<keyword evidence="6" id="KW-0472">Membrane</keyword>
<gene>
    <name evidence="7" type="ORF">DM01DRAFT_1031632</name>
</gene>
<evidence type="ECO:0000256" key="5">
    <source>
        <dbReference type="SAM" id="MobiDB-lite"/>
    </source>
</evidence>
<organism evidence="7 8">
    <name type="scientific">Hesseltinella vesiculosa</name>
    <dbReference type="NCBI Taxonomy" id="101127"/>
    <lineage>
        <taxon>Eukaryota</taxon>
        <taxon>Fungi</taxon>
        <taxon>Fungi incertae sedis</taxon>
        <taxon>Mucoromycota</taxon>
        <taxon>Mucoromycotina</taxon>
        <taxon>Mucoromycetes</taxon>
        <taxon>Mucorales</taxon>
        <taxon>Cunninghamellaceae</taxon>
        <taxon>Hesseltinella</taxon>
    </lineage>
</organism>
<dbReference type="InterPro" id="IPR018791">
    <property type="entry name" value="UV_resistance/autophagy_Atg14"/>
</dbReference>
<keyword evidence="8" id="KW-1185">Reference proteome</keyword>
<dbReference type="GO" id="GO:0032991">
    <property type="term" value="C:protein-containing complex"/>
    <property type="evidence" value="ECO:0007669"/>
    <property type="project" value="UniProtKB-ARBA"/>
</dbReference>
<comment type="similarity">
    <text evidence="1">Belongs to the ATG14 family.</text>
</comment>
<evidence type="ECO:0000256" key="6">
    <source>
        <dbReference type="SAM" id="Phobius"/>
    </source>
</evidence>
<dbReference type="GO" id="GO:0035493">
    <property type="term" value="P:SNARE complex assembly"/>
    <property type="evidence" value="ECO:0007669"/>
    <property type="project" value="TreeGrafter"/>
</dbReference>
<evidence type="ECO:0000256" key="1">
    <source>
        <dbReference type="ARBA" id="ARBA00009574"/>
    </source>
</evidence>
<feature type="transmembrane region" description="Helical" evidence="6">
    <location>
        <begin position="21"/>
        <end position="41"/>
    </location>
</feature>
<comment type="caution">
    <text evidence="7">The sequence shown here is derived from an EMBL/GenBank/DDBJ whole genome shotgun (WGS) entry which is preliminary data.</text>
</comment>
<reference evidence="7 8" key="1">
    <citation type="submission" date="2016-07" db="EMBL/GenBank/DDBJ databases">
        <title>Pervasive Adenine N6-methylation of Active Genes in Fungi.</title>
        <authorList>
            <consortium name="DOE Joint Genome Institute"/>
            <person name="Mondo S.J."/>
            <person name="Dannebaum R.O."/>
            <person name="Kuo R.C."/>
            <person name="Labutti K."/>
            <person name="Haridas S."/>
            <person name="Kuo A."/>
            <person name="Salamov A."/>
            <person name="Ahrendt S.R."/>
            <person name="Lipzen A."/>
            <person name="Sullivan W."/>
            <person name="Andreopoulos W.B."/>
            <person name="Clum A."/>
            <person name="Lindquist E."/>
            <person name="Daum C."/>
            <person name="Ramamoorthy G.K."/>
            <person name="Gryganskyi A."/>
            <person name="Culley D."/>
            <person name="Magnuson J.K."/>
            <person name="James T.Y."/>
            <person name="O'Malley M.A."/>
            <person name="Stajich J.E."/>
            <person name="Spatafora J.W."/>
            <person name="Visel A."/>
            <person name="Grigoriev I.V."/>
        </authorList>
    </citation>
    <scope>NUCLEOTIDE SEQUENCE [LARGE SCALE GENOMIC DNA]</scope>
    <source>
        <strain evidence="7 8">NRRL 3301</strain>
    </source>
</reference>
<evidence type="ECO:0000313" key="7">
    <source>
        <dbReference type="EMBL" id="ORX55124.1"/>
    </source>
</evidence>
<dbReference type="OrthoDB" id="16772at2759"/>
<dbReference type="GO" id="GO:0005768">
    <property type="term" value="C:endosome"/>
    <property type="evidence" value="ECO:0007669"/>
    <property type="project" value="TreeGrafter"/>
</dbReference>
<dbReference type="Proteomes" id="UP000242146">
    <property type="component" value="Unassembled WGS sequence"/>
</dbReference>
<feature type="region of interest" description="Disordered" evidence="5">
    <location>
        <begin position="204"/>
        <end position="245"/>
    </location>
</feature>
<dbReference type="PANTHER" id="PTHR15157:SF13">
    <property type="entry name" value="AUTOPHAGY-RELATED PROTEIN 14"/>
    <property type="match status" value="1"/>
</dbReference>